<evidence type="ECO:0000313" key="3">
    <source>
        <dbReference type="Proteomes" id="UP000584374"/>
    </source>
</evidence>
<gene>
    <name evidence="2" type="ORF">BJ970_004861</name>
</gene>
<dbReference type="EMBL" id="JACHIW010000001">
    <property type="protein sequence ID" value="MBB5157327.1"/>
    <property type="molecule type" value="Genomic_DNA"/>
</dbReference>
<keyword evidence="3" id="KW-1185">Reference proteome</keyword>
<organism evidence="2 3">
    <name type="scientific">Saccharopolyspora phatthalungensis</name>
    <dbReference type="NCBI Taxonomy" id="664693"/>
    <lineage>
        <taxon>Bacteria</taxon>
        <taxon>Bacillati</taxon>
        <taxon>Actinomycetota</taxon>
        <taxon>Actinomycetes</taxon>
        <taxon>Pseudonocardiales</taxon>
        <taxon>Pseudonocardiaceae</taxon>
        <taxon>Saccharopolyspora</taxon>
    </lineage>
</organism>
<comment type="caution">
    <text evidence="2">The sequence shown here is derived from an EMBL/GenBank/DDBJ whole genome shotgun (WGS) entry which is preliminary data.</text>
</comment>
<accession>A0A840QBL1</accession>
<protein>
    <submittedName>
        <fullName evidence="2">Uncharacterized protein</fullName>
    </submittedName>
</protein>
<dbReference type="RefSeq" id="WP_184728296.1">
    <property type="nucleotide sequence ID" value="NZ_JACHIW010000001.1"/>
</dbReference>
<reference evidence="2 3" key="1">
    <citation type="submission" date="2020-08" db="EMBL/GenBank/DDBJ databases">
        <title>Sequencing the genomes of 1000 actinobacteria strains.</title>
        <authorList>
            <person name="Klenk H.-P."/>
        </authorList>
    </citation>
    <scope>NUCLEOTIDE SEQUENCE [LARGE SCALE GENOMIC DNA]</scope>
    <source>
        <strain evidence="2 3">DSM 45584</strain>
    </source>
</reference>
<evidence type="ECO:0000313" key="2">
    <source>
        <dbReference type="EMBL" id="MBB5157327.1"/>
    </source>
</evidence>
<dbReference type="Proteomes" id="UP000584374">
    <property type="component" value="Unassembled WGS sequence"/>
</dbReference>
<evidence type="ECO:0000256" key="1">
    <source>
        <dbReference type="SAM" id="MobiDB-lite"/>
    </source>
</evidence>
<dbReference type="AlphaFoldDB" id="A0A840QBL1"/>
<name>A0A840QBL1_9PSEU</name>
<sequence length="71" mass="7683">MNVVVLISMCAMRIPAEPSGALDRESVVAVLDEVRSTTGRSRKQNSARQGDSHGMGTERATGHYGARQRLL</sequence>
<proteinExistence type="predicted"/>
<feature type="region of interest" description="Disordered" evidence="1">
    <location>
        <begin position="34"/>
        <end position="71"/>
    </location>
</feature>